<reference evidence="2" key="1">
    <citation type="submission" date="2020-08" db="EMBL/GenBank/DDBJ databases">
        <title>Genome public.</title>
        <authorList>
            <person name="Liu C."/>
            <person name="Sun Q."/>
        </authorList>
    </citation>
    <scope>NUCLEOTIDE SEQUENCE</scope>
    <source>
        <strain evidence="2">NSJ-32</strain>
    </source>
</reference>
<name>A0A926DVI7_9FIRM</name>
<feature type="region of interest" description="Disordered" evidence="1">
    <location>
        <begin position="1"/>
        <end position="70"/>
    </location>
</feature>
<dbReference type="EMBL" id="JACRSQ010000027">
    <property type="protein sequence ID" value="MBC8544678.1"/>
    <property type="molecule type" value="Genomic_DNA"/>
</dbReference>
<sequence length="70" mass="7959">MHAGEMKKGRVPACTRRQNPRRHRRNGQVGGETGRKMHAGEMKKGRVPACTRREIARRHRRNGQGGGEME</sequence>
<dbReference type="RefSeq" id="WP_249290013.1">
    <property type="nucleotide sequence ID" value="NZ_JACRSQ010000027.1"/>
</dbReference>
<evidence type="ECO:0000313" key="3">
    <source>
        <dbReference type="Proteomes" id="UP000657006"/>
    </source>
</evidence>
<feature type="compositionally biased region" description="Basic and acidic residues" evidence="1">
    <location>
        <begin position="33"/>
        <end position="44"/>
    </location>
</feature>
<accession>A0A926DVI7</accession>
<dbReference type="Proteomes" id="UP000657006">
    <property type="component" value="Unassembled WGS sequence"/>
</dbReference>
<dbReference type="AlphaFoldDB" id="A0A926DVI7"/>
<comment type="caution">
    <text evidence="2">The sequence shown here is derived from an EMBL/GenBank/DDBJ whole genome shotgun (WGS) entry which is preliminary data.</text>
</comment>
<keyword evidence="3" id="KW-1185">Reference proteome</keyword>
<proteinExistence type="predicted"/>
<gene>
    <name evidence="2" type="ORF">H8730_14110</name>
</gene>
<protein>
    <submittedName>
        <fullName evidence="2">Uncharacterized protein</fullName>
    </submittedName>
</protein>
<evidence type="ECO:0000256" key="1">
    <source>
        <dbReference type="SAM" id="MobiDB-lite"/>
    </source>
</evidence>
<organism evidence="2 3">
    <name type="scientific">Bianquea renquensis</name>
    <dbReference type="NCBI Taxonomy" id="2763661"/>
    <lineage>
        <taxon>Bacteria</taxon>
        <taxon>Bacillati</taxon>
        <taxon>Bacillota</taxon>
        <taxon>Clostridia</taxon>
        <taxon>Eubacteriales</taxon>
        <taxon>Bianqueaceae</taxon>
        <taxon>Bianquea</taxon>
    </lineage>
</organism>
<evidence type="ECO:0000313" key="2">
    <source>
        <dbReference type="EMBL" id="MBC8544678.1"/>
    </source>
</evidence>